<dbReference type="Proteomes" id="UP000230208">
    <property type="component" value="Unassembled WGS sequence"/>
</dbReference>
<keyword evidence="1" id="KW-0812">Transmembrane</keyword>
<feature type="transmembrane region" description="Helical" evidence="1">
    <location>
        <begin position="236"/>
        <end position="267"/>
    </location>
</feature>
<feature type="transmembrane region" description="Helical" evidence="1">
    <location>
        <begin position="148"/>
        <end position="165"/>
    </location>
</feature>
<comment type="caution">
    <text evidence="2">The sequence shown here is derived from an EMBL/GenBank/DDBJ whole genome shotgun (WGS) entry which is preliminary data.</text>
</comment>
<feature type="transmembrane region" description="Helical" evidence="1">
    <location>
        <begin position="110"/>
        <end position="127"/>
    </location>
</feature>
<name>A0A2H0R5I8_9BACT</name>
<evidence type="ECO:0000313" key="3">
    <source>
        <dbReference type="Proteomes" id="UP000230208"/>
    </source>
</evidence>
<dbReference type="AlphaFoldDB" id="A0A2H0R5I8"/>
<organism evidence="2 3">
    <name type="scientific">Candidatus Yanofskybacteria bacterium CG10_big_fil_rev_8_21_14_0_10_37_15</name>
    <dbReference type="NCBI Taxonomy" id="1975097"/>
    <lineage>
        <taxon>Bacteria</taxon>
        <taxon>Candidatus Yanofskyibacteriota</taxon>
    </lineage>
</organism>
<reference evidence="2 3" key="1">
    <citation type="submission" date="2017-09" db="EMBL/GenBank/DDBJ databases">
        <title>Depth-based differentiation of microbial function through sediment-hosted aquifers and enrichment of novel symbionts in the deep terrestrial subsurface.</title>
        <authorList>
            <person name="Probst A.J."/>
            <person name="Ladd B."/>
            <person name="Jarett J.K."/>
            <person name="Geller-Mcgrath D.E."/>
            <person name="Sieber C.M."/>
            <person name="Emerson J.B."/>
            <person name="Anantharaman K."/>
            <person name="Thomas B.C."/>
            <person name="Malmstrom R."/>
            <person name="Stieglmeier M."/>
            <person name="Klingl A."/>
            <person name="Woyke T."/>
            <person name="Ryan C.M."/>
            <person name="Banfield J.F."/>
        </authorList>
    </citation>
    <scope>NUCLEOTIDE SEQUENCE [LARGE SCALE GENOMIC DNA]</scope>
    <source>
        <strain evidence="2">CG10_big_fil_rev_8_21_14_0_10_37_15</strain>
    </source>
</reference>
<feature type="transmembrane region" description="Helical" evidence="1">
    <location>
        <begin position="88"/>
        <end position="104"/>
    </location>
</feature>
<dbReference type="EMBL" id="PCXP01000021">
    <property type="protein sequence ID" value="PIR41782.1"/>
    <property type="molecule type" value="Genomic_DNA"/>
</dbReference>
<protein>
    <submittedName>
        <fullName evidence="2">Uncharacterized protein</fullName>
    </submittedName>
</protein>
<feature type="transmembrane region" description="Helical" evidence="1">
    <location>
        <begin position="31"/>
        <end position="49"/>
    </location>
</feature>
<accession>A0A2H0R5I8</accession>
<evidence type="ECO:0000313" key="2">
    <source>
        <dbReference type="EMBL" id="PIR41782.1"/>
    </source>
</evidence>
<feature type="transmembrane region" description="Helical" evidence="1">
    <location>
        <begin position="61"/>
        <end position="81"/>
    </location>
</feature>
<evidence type="ECO:0000256" key="1">
    <source>
        <dbReference type="SAM" id="Phobius"/>
    </source>
</evidence>
<gene>
    <name evidence="2" type="ORF">COV30_01960</name>
</gene>
<keyword evidence="1" id="KW-1133">Transmembrane helix</keyword>
<proteinExistence type="predicted"/>
<keyword evidence="1" id="KW-0472">Membrane</keyword>
<sequence length="288" mass="32955">MPGLRRPKLLPNFYSLPAWVSLKMNKLTIKLIIWHMAVLILALMFWGYGSRVSSDVFYGNRFDGVAVLYFVLLLTAVVMGIALFKKKIWALTLSGIVGIIYLFQFGFTELNLLGAGIFLLLGLHSLSNSKSEINQRLKINTKRIFQSGAWPLITGLFILISFAVYQSPFSEELEKSERLPSASQNFIRSVVEQTIGNQIQTNNEREKQNIINQIANETFGEFNVFLKPYFKYAPPILAFGLFLILWGLSWIFIWLSVLFGILIFWILKKTNFVKIEKKQVEAEALVIE</sequence>